<gene>
    <name evidence="2" type="ORF">FJZ00_10615</name>
</gene>
<name>A0A938BNP4_9BACT</name>
<dbReference type="InterPro" id="IPR041049">
    <property type="entry name" value="DUF5615"/>
</dbReference>
<dbReference type="Pfam" id="PF18480">
    <property type="entry name" value="DUF5615"/>
    <property type="match status" value="1"/>
</dbReference>
<feature type="domain" description="DUF5615" evidence="1">
    <location>
        <begin position="2"/>
        <end position="37"/>
    </location>
</feature>
<accession>A0A938BNP4</accession>
<evidence type="ECO:0000313" key="3">
    <source>
        <dbReference type="Proteomes" id="UP000703893"/>
    </source>
</evidence>
<protein>
    <submittedName>
        <fullName evidence="2">DUF5615 family PIN-like protein</fullName>
    </submittedName>
</protein>
<dbReference type="AlphaFoldDB" id="A0A938BNP4"/>
<evidence type="ECO:0000313" key="2">
    <source>
        <dbReference type="EMBL" id="MBM3275598.1"/>
    </source>
</evidence>
<dbReference type="Proteomes" id="UP000703893">
    <property type="component" value="Unassembled WGS sequence"/>
</dbReference>
<evidence type="ECO:0000259" key="1">
    <source>
        <dbReference type="Pfam" id="PF18480"/>
    </source>
</evidence>
<comment type="caution">
    <text evidence="2">The sequence shown here is derived from an EMBL/GenBank/DDBJ whole genome shotgun (WGS) entry which is preliminary data.</text>
</comment>
<dbReference type="EMBL" id="VGJX01000644">
    <property type="protein sequence ID" value="MBM3275598.1"/>
    <property type="molecule type" value="Genomic_DNA"/>
</dbReference>
<reference evidence="2 3" key="1">
    <citation type="submission" date="2019-03" db="EMBL/GenBank/DDBJ databases">
        <title>Lake Tanganyika Metagenome-Assembled Genomes (MAGs).</title>
        <authorList>
            <person name="Tran P."/>
        </authorList>
    </citation>
    <scope>NUCLEOTIDE SEQUENCE [LARGE SCALE GENOMIC DNA]</scope>
    <source>
        <strain evidence="2">K_DeepCast_65m_m2_236</strain>
    </source>
</reference>
<proteinExistence type="predicted"/>
<sequence length="37" mass="4066">MFDENMPLPLAMALRSLGHDVDTVPDEGLAGRDDPRI</sequence>
<organism evidence="2 3">
    <name type="scientific">Candidatus Tanganyikabacteria bacterium</name>
    <dbReference type="NCBI Taxonomy" id="2961651"/>
    <lineage>
        <taxon>Bacteria</taxon>
        <taxon>Bacillati</taxon>
        <taxon>Candidatus Sericytochromatia</taxon>
        <taxon>Candidatus Tanganyikabacteria</taxon>
    </lineage>
</organism>